<dbReference type="Gene3D" id="2.60.40.10">
    <property type="entry name" value="Immunoglobulins"/>
    <property type="match status" value="1"/>
</dbReference>
<organism evidence="5 6">
    <name type="scientific">Geofilum rubicundum JCM 15548</name>
    <dbReference type="NCBI Taxonomy" id="1236989"/>
    <lineage>
        <taxon>Bacteria</taxon>
        <taxon>Pseudomonadati</taxon>
        <taxon>Bacteroidota</taxon>
        <taxon>Bacteroidia</taxon>
        <taxon>Marinilabiliales</taxon>
        <taxon>Marinilabiliaceae</taxon>
        <taxon>Geofilum</taxon>
    </lineage>
</organism>
<sequence>MEDKKITTWPGKPYPLGAAFDGNGVNFALFSDNAHGVELCLFDAKGREQRIKLDERTHNHWHVYVPGLAPGQRYGYRVYGPYEPHNGHRYNPNKLLIDPYAKALDGVIEWSDALFGYQLGHADEDLSMDETDSGPFLPKCIVIEDDFNWDDDRRLDIPIHKNVIYELHVKGFTKQLQEVPEHLRGTYAGLAHPATIAYFKQLGVNSVELLPIHQFVADRRLKDQGLTNYWGYNTLSFFAPDVRYSSSGMKGEQVWEFKQMVKDLHAAGIEVILDVVYNHTGEGSHAGPTLSFKGIDNASYYRLKEEDNRFYMDYTGTGNTMNTVHPTILRLIMDSLRYWVTEMHVDGFRFDLAPVLAREFDDVDKWGSFFDVLHQDPILSQVKLIAEPWDLGEDGFQVGNFPAGWLEWNAKYRDCMRDFWKGENEMLPEFANRITGSSDLYYDNWRTPTASINFITAHDGFTLRDLVSYNKKHNKANGENNKDGEKHNRSWNCGIEGPTGNREILQLRETQVRNFLATLMLSQGVPMLVAGDEMGRTQQGNNNAYCQDNEISWTDWANKDDKLIDFVASLIKFRLRHPVFCRRKWFKYQPIKGKDVTDIEWFTPEGEAMSEEHWNSTFAKSLGVFLSGDGLSAKSDKGENLLDDSFYLLFNSHHETVTFNLPDEKWGGPWVKIMDTSDGFFSEDEKGESFLADSDVQVPGRSVLLFCHFRE</sequence>
<dbReference type="PANTHER" id="PTHR43002">
    <property type="entry name" value="GLYCOGEN DEBRANCHING ENZYME"/>
    <property type="match status" value="1"/>
</dbReference>
<keyword evidence="6" id="KW-1185">Reference proteome</keyword>
<comment type="similarity">
    <text evidence="1">Belongs to the glycosyl hydrolase 13 family.</text>
</comment>
<dbReference type="InterPro" id="IPR013783">
    <property type="entry name" value="Ig-like_fold"/>
</dbReference>
<accession>A0A0E9M191</accession>
<evidence type="ECO:0000313" key="6">
    <source>
        <dbReference type="Proteomes" id="UP000032900"/>
    </source>
</evidence>
<dbReference type="InterPro" id="IPR014756">
    <property type="entry name" value="Ig_E-set"/>
</dbReference>
<dbReference type="InterPro" id="IPR044505">
    <property type="entry name" value="GlgX_Isoamylase_N_E_set"/>
</dbReference>
<evidence type="ECO:0000259" key="4">
    <source>
        <dbReference type="SMART" id="SM00642"/>
    </source>
</evidence>
<dbReference type="InterPro" id="IPR017853">
    <property type="entry name" value="GH"/>
</dbReference>
<name>A0A0E9M191_9BACT</name>
<keyword evidence="3" id="KW-0326">Glycosidase</keyword>
<dbReference type="STRING" id="1236989.JCM15548_13591"/>
<dbReference type="Pfam" id="PF21331">
    <property type="entry name" value="Isoamylase_C"/>
    <property type="match status" value="1"/>
</dbReference>
<dbReference type="InterPro" id="IPR013780">
    <property type="entry name" value="Glyco_hydro_b"/>
</dbReference>
<comment type="caution">
    <text evidence="5">The sequence shown here is derived from an EMBL/GenBank/DDBJ whole genome shotgun (WGS) entry which is preliminary data.</text>
</comment>
<reference evidence="5 6" key="1">
    <citation type="journal article" date="2015" name="Microbes Environ.">
        <title>Distribution and evolution of nitrogen fixation genes in the phylum bacteroidetes.</title>
        <authorList>
            <person name="Inoue J."/>
            <person name="Oshima K."/>
            <person name="Suda W."/>
            <person name="Sakamoto M."/>
            <person name="Iino T."/>
            <person name="Noda S."/>
            <person name="Hongoh Y."/>
            <person name="Hattori M."/>
            <person name="Ohkuma M."/>
        </authorList>
    </citation>
    <scope>NUCLEOTIDE SEQUENCE [LARGE SCALE GENOMIC DNA]</scope>
    <source>
        <strain evidence="5">JCM 15548</strain>
    </source>
</reference>
<dbReference type="RefSeq" id="WP_062127164.1">
    <property type="nucleotide sequence ID" value="NZ_BAZW01000042.1"/>
</dbReference>
<evidence type="ECO:0000256" key="1">
    <source>
        <dbReference type="ARBA" id="ARBA00008061"/>
    </source>
</evidence>
<dbReference type="CDD" id="cd02856">
    <property type="entry name" value="E_set_GDE_Isoamylase_N"/>
    <property type="match status" value="1"/>
</dbReference>
<dbReference type="NCBIfam" id="TIGR02100">
    <property type="entry name" value="glgX_debranch"/>
    <property type="match status" value="1"/>
</dbReference>
<dbReference type="SUPFAM" id="SSF51011">
    <property type="entry name" value="Glycosyl hydrolase domain"/>
    <property type="match status" value="1"/>
</dbReference>
<dbReference type="InterPro" id="IPR011837">
    <property type="entry name" value="Glycogen_debranch_GlgX"/>
</dbReference>
<dbReference type="SUPFAM" id="SSF81296">
    <property type="entry name" value="E set domains"/>
    <property type="match status" value="1"/>
</dbReference>
<dbReference type="AlphaFoldDB" id="A0A0E9M191"/>
<dbReference type="Gene3D" id="3.20.20.80">
    <property type="entry name" value="Glycosidases"/>
    <property type="match status" value="1"/>
</dbReference>
<dbReference type="Gene3D" id="2.60.40.1180">
    <property type="entry name" value="Golgi alpha-mannosidase II"/>
    <property type="match status" value="1"/>
</dbReference>
<keyword evidence="2" id="KW-0378">Hydrolase</keyword>
<dbReference type="Pfam" id="PF02922">
    <property type="entry name" value="CBM_48"/>
    <property type="match status" value="1"/>
</dbReference>
<dbReference type="Pfam" id="PF00128">
    <property type="entry name" value="Alpha-amylase"/>
    <property type="match status" value="2"/>
</dbReference>
<dbReference type="CDD" id="cd11326">
    <property type="entry name" value="AmyAc_Glg_debranch"/>
    <property type="match status" value="1"/>
</dbReference>
<evidence type="ECO:0000256" key="2">
    <source>
        <dbReference type="ARBA" id="ARBA00022801"/>
    </source>
</evidence>
<dbReference type="InterPro" id="IPR004193">
    <property type="entry name" value="Glyco_hydro_13_N"/>
</dbReference>
<gene>
    <name evidence="5" type="ORF">JCM15548_13591</name>
</gene>
<evidence type="ECO:0000313" key="5">
    <source>
        <dbReference type="EMBL" id="GAO31244.1"/>
    </source>
</evidence>
<evidence type="ECO:0000256" key="3">
    <source>
        <dbReference type="ARBA" id="ARBA00023295"/>
    </source>
</evidence>
<protein>
    <submittedName>
        <fullName evidence="5">Glycogen debranching enzyme</fullName>
    </submittedName>
</protein>
<dbReference type="InterPro" id="IPR048644">
    <property type="entry name" value="Isoamylase_C"/>
</dbReference>
<dbReference type="SUPFAM" id="SSF51445">
    <property type="entry name" value="(Trans)glycosidases"/>
    <property type="match status" value="1"/>
</dbReference>
<proteinExistence type="inferred from homology"/>
<dbReference type="GO" id="GO:0005980">
    <property type="term" value="P:glycogen catabolic process"/>
    <property type="evidence" value="ECO:0007669"/>
    <property type="project" value="InterPro"/>
</dbReference>
<dbReference type="Proteomes" id="UP000032900">
    <property type="component" value="Unassembled WGS sequence"/>
</dbReference>
<dbReference type="OrthoDB" id="9761875at2"/>
<dbReference type="GO" id="GO:0004135">
    <property type="term" value="F:amylo-alpha-1,6-glucosidase activity"/>
    <property type="evidence" value="ECO:0007669"/>
    <property type="project" value="InterPro"/>
</dbReference>
<feature type="domain" description="Glycosyl hydrolase family 13 catalytic" evidence="4">
    <location>
        <begin position="166"/>
        <end position="574"/>
    </location>
</feature>
<dbReference type="EMBL" id="BAZW01000042">
    <property type="protein sequence ID" value="GAO31244.1"/>
    <property type="molecule type" value="Genomic_DNA"/>
</dbReference>
<dbReference type="SMART" id="SM00642">
    <property type="entry name" value="Aamy"/>
    <property type="match status" value="1"/>
</dbReference>
<dbReference type="InterPro" id="IPR006047">
    <property type="entry name" value="GH13_cat_dom"/>
</dbReference>